<protein>
    <submittedName>
        <fullName evidence="4">AAA family ATPase</fullName>
    </submittedName>
</protein>
<evidence type="ECO:0000259" key="3">
    <source>
        <dbReference type="Pfam" id="PF13514"/>
    </source>
</evidence>
<evidence type="ECO:0000256" key="1">
    <source>
        <dbReference type="SAM" id="Coils"/>
    </source>
</evidence>
<name>A0ABY4KWN6_THEAE</name>
<dbReference type="InterPro" id="IPR027417">
    <property type="entry name" value="P-loop_NTPase"/>
</dbReference>
<dbReference type="PANTHER" id="PTHR41259">
    <property type="entry name" value="DOUBLE-STRAND BREAK REPAIR RAD50 ATPASE, PUTATIVE-RELATED"/>
    <property type="match status" value="1"/>
</dbReference>
<sequence>MRIDRLDLIAFGPFTDLSLPLDAPGVHIVFGPNEAGKSTALHALEQLLYGIGLRSPHTFVHGNDLRLGAVVRGADGEVLEFVRLKKRKDPLVAPDGTPLPEEALLRLLHGVDRTVFTTAFALDLKTLREGGEQLARGGGEIGEALAAAHSAHDLRRLRQRLEEERDSLFLRNGRKQAVARGVEEYRALDEQLRAARTLPTEYRSRQAAVEEARARTEDLKRRLGELRGELAGLERIAQTLPALRERAHLLRRIDELAAQGPLAPADLAHRVAQFEEQARSAQEALERTGRAVADAERELADLTMDPRLARALPQVERLARSQERVRAEEARVVELDRAAARARDRARALLREVRPDADLSDLAGTAVTPALRDRVDELHREHLRLRARLDEAREEAARQESRHATAARQLAQRPAPGSGERIAAALSAVPEDLPEAWTAAADAVGEAEAARDRVLADAGWAREDAEALAAARVPGRDQVAAVRERWRDTERERRRTDQELSRVAAERERARLELERLDHDGHVPSEEELRAAREDRDALWRRVREGDRDEAVLTAHERAAADADALADRALSAARVLVRRQELRAALDSARVESARLREEADRLAADADDLDRRWRGWWPDPVLPAPEVDAAETVLDRLGELKRCHERLTAASRALAEVRERTAAHAARLHEVLVEEGVAAPDPGAGSPERARTLLAELRELAAAELDRRDLAAREREELSRALQDAERALAEARSRHGAVQESLAAWEEEWAEVAASLSLPGDRRPGEALDDLARFARAAELAAEAEGHAAEAEALRETVAAFHGALDGLLGDCGRPVPAEAAERHPALEALHAEAEEQRRLEQRRTVLAETLESLRESARTEEARRTAAEAALAELCRQVGVSSTAELHAAVARGREAGELRAGVETLERSIVSTWDGGLAEAEAAVAGADRETLAARIAEVQEEIGRLDTEYAEAIGAWEKARGELAAVDGSEEAARAAQHRAEVLARLAEDAERYTRLLLAHTVLVRCLEEYRRAHQDPILGRAQELFAALTGHRFTGLDSDLDDSGATVLRVRRDTGEQLATHQLSEGTLDQLYLALRLATLERYAAEGRSMPFVLDDVFMAFDEERTVAGLRVLDSLADRFQPVVFTHHAHLADLALQALPEGRVHVHRLRRFAPERPASAGVRQGSGVPPHPGSSERLCRDCGSPFAHRGRGRPPARCPECR</sequence>
<organism evidence="4 5">
    <name type="scientific">Thermobifida alba</name>
    <name type="common">Thermomonospora alba</name>
    <dbReference type="NCBI Taxonomy" id="53522"/>
    <lineage>
        <taxon>Bacteria</taxon>
        <taxon>Bacillati</taxon>
        <taxon>Actinomycetota</taxon>
        <taxon>Actinomycetes</taxon>
        <taxon>Streptosporangiales</taxon>
        <taxon>Nocardiopsidaceae</taxon>
        <taxon>Thermobifida</taxon>
    </lineage>
</organism>
<feature type="region of interest" description="Disordered" evidence="2">
    <location>
        <begin position="394"/>
        <end position="419"/>
    </location>
</feature>
<feature type="domain" description="YhaN AAA" evidence="3">
    <location>
        <begin position="1"/>
        <end position="199"/>
    </location>
</feature>
<feature type="coiled-coil region" evidence="1">
    <location>
        <begin position="209"/>
        <end position="236"/>
    </location>
</feature>
<dbReference type="Pfam" id="PF13514">
    <property type="entry name" value="AAA_27"/>
    <property type="match status" value="1"/>
</dbReference>
<feature type="coiled-coil region" evidence="1">
    <location>
        <begin position="710"/>
        <end position="751"/>
    </location>
</feature>
<dbReference type="PANTHER" id="PTHR41259:SF1">
    <property type="entry name" value="DOUBLE-STRAND BREAK REPAIR RAD50 ATPASE, PUTATIVE-RELATED"/>
    <property type="match status" value="1"/>
</dbReference>
<dbReference type="Proteomes" id="UP000832041">
    <property type="component" value="Chromosome"/>
</dbReference>
<reference evidence="4 5" key="1">
    <citation type="submission" date="2020-04" db="EMBL/GenBank/DDBJ databases">
        <title>Thermobifida alba genome sequencing and assembly.</title>
        <authorList>
            <person name="Luzics S."/>
            <person name="Horvath B."/>
            <person name="Nagy I."/>
            <person name="Toth A."/>
            <person name="Nagy I."/>
            <person name="Kukolya J."/>
        </authorList>
    </citation>
    <scope>NUCLEOTIDE SEQUENCE [LARGE SCALE GENOMIC DNA]</scope>
    <source>
        <strain evidence="4 5">DSM 43795</strain>
    </source>
</reference>
<evidence type="ECO:0000313" key="5">
    <source>
        <dbReference type="Proteomes" id="UP000832041"/>
    </source>
</evidence>
<dbReference type="SUPFAM" id="SSF52540">
    <property type="entry name" value="P-loop containing nucleoside triphosphate hydrolases"/>
    <property type="match status" value="1"/>
</dbReference>
<feature type="coiled-coil region" evidence="1">
    <location>
        <begin position="580"/>
        <end position="614"/>
    </location>
</feature>
<feature type="coiled-coil region" evidence="1">
    <location>
        <begin position="840"/>
        <end position="874"/>
    </location>
</feature>
<feature type="region of interest" description="Disordered" evidence="2">
    <location>
        <begin position="1162"/>
        <end position="1185"/>
    </location>
</feature>
<evidence type="ECO:0000313" key="4">
    <source>
        <dbReference type="EMBL" id="UPT19842.1"/>
    </source>
</evidence>
<dbReference type="RefSeq" id="WP_248592077.1">
    <property type="nucleotide sequence ID" value="NZ_BAABEB010000010.1"/>
</dbReference>
<gene>
    <name evidence="4" type="ORF">FOF52_01755</name>
</gene>
<dbReference type="EMBL" id="CP051627">
    <property type="protein sequence ID" value="UPT19842.1"/>
    <property type="molecule type" value="Genomic_DNA"/>
</dbReference>
<evidence type="ECO:0000256" key="2">
    <source>
        <dbReference type="SAM" id="MobiDB-lite"/>
    </source>
</evidence>
<keyword evidence="1" id="KW-0175">Coiled coil</keyword>
<proteinExistence type="predicted"/>
<accession>A0ABY4KWN6</accession>
<feature type="coiled-coil region" evidence="1">
    <location>
        <begin position="493"/>
        <end position="520"/>
    </location>
</feature>
<dbReference type="InterPro" id="IPR038734">
    <property type="entry name" value="YhaN_AAA"/>
</dbReference>
<keyword evidence="5" id="KW-1185">Reference proteome</keyword>
<dbReference type="Gene3D" id="3.40.50.300">
    <property type="entry name" value="P-loop containing nucleotide triphosphate hydrolases"/>
    <property type="match status" value="2"/>
</dbReference>
<feature type="compositionally biased region" description="Basic and acidic residues" evidence="2">
    <location>
        <begin position="394"/>
        <end position="403"/>
    </location>
</feature>